<name>A0A1F7YXC8_9BACT</name>
<feature type="transmembrane region" description="Helical" evidence="1">
    <location>
        <begin position="51"/>
        <end position="69"/>
    </location>
</feature>
<accession>A0A1F7YXC8</accession>
<gene>
    <name evidence="2" type="ORF">A2803_00940</name>
</gene>
<keyword evidence="1" id="KW-1133">Transmembrane helix</keyword>
<evidence type="ECO:0008006" key="4">
    <source>
        <dbReference type="Google" id="ProtNLM"/>
    </source>
</evidence>
<keyword evidence="1" id="KW-0812">Transmembrane</keyword>
<dbReference type="SUPFAM" id="SSF49478">
    <property type="entry name" value="Cna protein B-type domain"/>
    <property type="match status" value="1"/>
</dbReference>
<protein>
    <recommendedName>
        <fullName evidence="4">PrgI family protein</fullName>
    </recommendedName>
</protein>
<reference evidence="2 3" key="1">
    <citation type="journal article" date="2016" name="Nat. Commun.">
        <title>Thousands of microbial genomes shed light on interconnected biogeochemical processes in an aquifer system.</title>
        <authorList>
            <person name="Anantharaman K."/>
            <person name="Brown C.T."/>
            <person name="Hug L.A."/>
            <person name="Sharon I."/>
            <person name="Castelle C.J."/>
            <person name="Probst A.J."/>
            <person name="Thomas B.C."/>
            <person name="Singh A."/>
            <person name="Wilkins M.J."/>
            <person name="Karaoz U."/>
            <person name="Brodie E.L."/>
            <person name="Williams K.H."/>
            <person name="Hubbard S.S."/>
            <person name="Banfield J.F."/>
        </authorList>
    </citation>
    <scope>NUCLEOTIDE SEQUENCE [LARGE SCALE GENOMIC DNA]</scope>
</reference>
<sequence>MFEQHPVPQQISSYQFRLVGDMTLKQFFQLAAGAVVGLIIYSLPLPGFFKWPLIAVVVIGGAAFAFLPIQDRPLEQWLVAFFRSIYAPTIFVWKKADKPEEYFALEATVPQPAIAEDALTDTQPHDVATQTMEQNEQNFLSRVSSMFGGKQLQTMNVQPQSTMPAPEPVTPVPQASKPLQTVPAQAQVEVKPRGFVATAPSTQVTSSPIGQVFSSSGMAPANAAQFSPEAAPPTPPTSPNIIVGQVMDANGKIVEGAILEITDSEGRPVRALKTNRAGHFMIVTQLTSGEYSLTTEKEELSFKPVKLTLTGAIVDPIAIKSEDAMAASPAPEGRAVWAPQ</sequence>
<proteinExistence type="predicted"/>
<dbReference type="Gene3D" id="2.60.40.1120">
    <property type="entry name" value="Carboxypeptidase-like, regulatory domain"/>
    <property type="match status" value="1"/>
</dbReference>
<evidence type="ECO:0000313" key="2">
    <source>
        <dbReference type="EMBL" id="OGM31834.1"/>
    </source>
</evidence>
<dbReference type="AlphaFoldDB" id="A0A1F7YXC8"/>
<dbReference type="Pfam" id="PF12666">
    <property type="entry name" value="PrgI"/>
    <property type="match status" value="1"/>
</dbReference>
<evidence type="ECO:0000256" key="1">
    <source>
        <dbReference type="SAM" id="Phobius"/>
    </source>
</evidence>
<dbReference type="EMBL" id="MGGP01000020">
    <property type="protein sequence ID" value="OGM31834.1"/>
    <property type="molecule type" value="Genomic_DNA"/>
</dbReference>
<comment type="caution">
    <text evidence="2">The sequence shown here is derived from an EMBL/GenBank/DDBJ whole genome shotgun (WGS) entry which is preliminary data.</text>
</comment>
<dbReference type="Proteomes" id="UP000178870">
    <property type="component" value="Unassembled WGS sequence"/>
</dbReference>
<keyword evidence="1" id="KW-0472">Membrane</keyword>
<dbReference type="InterPro" id="IPR024414">
    <property type="entry name" value="Uncharacterised_PrgI"/>
</dbReference>
<organism evidence="2 3">
    <name type="scientific">Candidatus Woesebacteria bacterium RIFCSPHIGHO2_01_FULL_44_21</name>
    <dbReference type="NCBI Taxonomy" id="1802503"/>
    <lineage>
        <taxon>Bacteria</taxon>
        <taxon>Candidatus Woeseibacteriota</taxon>
    </lineage>
</organism>
<evidence type="ECO:0000313" key="3">
    <source>
        <dbReference type="Proteomes" id="UP000178870"/>
    </source>
</evidence>
<feature type="transmembrane region" description="Helical" evidence="1">
    <location>
        <begin position="27"/>
        <end position="45"/>
    </location>
</feature>